<keyword evidence="5" id="KW-0809">Transit peptide</keyword>
<keyword evidence="3" id="KW-0285">Flavoprotein</keyword>
<dbReference type="GO" id="GO:0008720">
    <property type="term" value="F:D-lactate dehydrogenase (NAD+) activity"/>
    <property type="evidence" value="ECO:0007669"/>
    <property type="project" value="TreeGrafter"/>
</dbReference>
<dbReference type="InterPro" id="IPR016164">
    <property type="entry name" value="FAD-linked_Oxase-like_C"/>
</dbReference>
<dbReference type="OrthoDB" id="9767256at2"/>
<comment type="similarity">
    <text evidence="2">Belongs to the FAD-binding oxidoreductase/transferase type 4 family.</text>
</comment>
<evidence type="ECO:0000256" key="1">
    <source>
        <dbReference type="ARBA" id="ARBA00001974"/>
    </source>
</evidence>
<dbReference type="Pfam" id="PF02913">
    <property type="entry name" value="FAD-oxidase_C"/>
    <property type="match status" value="1"/>
</dbReference>
<name>A0A517DW61_9FIRM</name>
<evidence type="ECO:0000313" key="10">
    <source>
        <dbReference type="Proteomes" id="UP000320776"/>
    </source>
</evidence>
<evidence type="ECO:0000259" key="8">
    <source>
        <dbReference type="PROSITE" id="PS51387"/>
    </source>
</evidence>
<dbReference type="Gene3D" id="3.30.465.10">
    <property type="match status" value="1"/>
</dbReference>
<dbReference type="EMBL" id="CP036259">
    <property type="protein sequence ID" value="QDR81599.1"/>
    <property type="molecule type" value="Genomic_DNA"/>
</dbReference>
<dbReference type="GO" id="GO:1903457">
    <property type="term" value="P:lactate catabolic process"/>
    <property type="evidence" value="ECO:0007669"/>
    <property type="project" value="TreeGrafter"/>
</dbReference>
<evidence type="ECO:0000313" key="9">
    <source>
        <dbReference type="EMBL" id="QDR81599.1"/>
    </source>
</evidence>
<dbReference type="AlphaFoldDB" id="A0A517DW61"/>
<dbReference type="RefSeq" id="WP_144351074.1">
    <property type="nucleotide sequence ID" value="NZ_CP036259.1"/>
</dbReference>
<dbReference type="PANTHER" id="PTHR11748">
    <property type="entry name" value="D-LACTATE DEHYDROGENASE"/>
    <property type="match status" value="1"/>
</dbReference>
<sequence>MDAQTLDSLKQTFGDRATADAFERSFYERDLAPVPDFLVKPIAATLPDIVIRPKTTAEVACIVKTAAEQQIPVTTRAGGSTVYFNTVCTRKGIIVDINGLDGLVAVDKENSVVRVGAGLTWWNLERALNRAGLAVCSYPSSAQSATVGGWLAMMGYGLGSLKYGPVIEQVISAQVVLPDGSVRELNKTSQPPVAWLAAAEGTLGIVTEVELQVRPCPESEWHGLAAFADAGQMQSFIEQAAALRSKPFNLHFSDPACNSLRQRLGLASEQAAAAYTVAFDGDGTKAETGAARLDYYRCLQQADGRDLGEEAGHEWQHRFFSLVLKREGPSLLGAEIWLPIQSLAGYLAAVAAFEGKKRLGLKSYGHIVSARHAMVMTMFNADERDTLGYLQGLALVKKLQDIGARHGGTPYGIGLWNTPYLRRCHTPAELAELKRRKQLLDPHNIMNPGKRYQPPLLLQPALFGLSMDLLAATRLLYKGKAGRDQL</sequence>
<keyword evidence="4" id="KW-0274">FAD</keyword>
<dbReference type="InterPro" id="IPR006094">
    <property type="entry name" value="Oxid_FAD_bind_N"/>
</dbReference>
<dbReference type="PANTHER" id="PTHR11748:SF111">
    <property type="entry name" value="D-LACTATE DEHYDROGENASE, MITOCHONDRIAL-RELATED"/>
    <property type="match status" value="1"/>
</dbReference>
<dbReference type="FunFam" id="1.10.45.10:FF:000001">
    <property type="entry name" value="D-lactate dehydrogenase mitochondrial"/>
    <property type="match status" value="1"/>
</dbReference>
<evidence type="ECO:0000256" key="5">
    <source>
        <dbReference type="ARBA" id="ARBA00022946"/>
    </source>
</evidence>
<accession>A0A517DW61</accession>
<dbReference type="Proteomes" id="UP000320776">
    <property type="component" value="Chromosome"/>
</dbReference>
<evidence type="ECO:0000256" key="6">
    <source>
        <dbReference type="ARBA" id="ARBA00023002"/>
    </source>
</evidence>
<dbReference type="SUPFAM" id="SSF55103">
    <property type="entry name" value="FAD-linked oxidases, C-terminal domain"/>
    <property type="match status" value="1"/>
</dbReference>
<feature type="domain" description="FAD-binding PCMH-type" evidence="8">
    <location>
        <begin position="43"/>
        <end position="216"/>
    </location>
</feature>
<reference evidence="9 10" key="1">
    <citation type="submission" date="2019-02" db="EMBL/GenBank/DDBJ databases">
        <title>Closed genome of Sporomusa termitida DSM 4440.</title>
        <authorList>
            <person name="Poehlein A."/>
            <person name="Daniel R."/>
        </authorList>
    </citation>
    <scope>NUCLEOTIDE SEQUENCE [LARGE SCALE GENOMIC DNA]</scope>
    <source>
        <strain evidence="9 10">DSM 4440</strain>
    </source>
</reference>
<dbReference type="InterPro" id="IPR004113">
    <property type="entry name" value="FAD-bd_oxidored_4_C"/>
</dbReference>
<comment type="cofactor">
    <cofactor evidence="1">
        <name>FAD</name>
        <dbReference type="ChEBI" id="CHEBI:57692"/>
    </cofactor>
</comment>
<dbReference type="PROSITE" id="PS51387">
    <property type="entry name" value="FAD_PCMH"/>
    <property type="match status" value="1"/>
</dbReference>
<dbReference type="EC" id="1.1.2.4" evidence="7"/>
<dbReference type="GO" id="GO:0071949">
    <property type="term" value="F:FAD binding"/>
    <property type="evidence" value="ECO:0007669"/>
    <property type="project" value="InterPro"/>
</dbReference>
<gene>
    <name evidence="9" type="ORF">SPTER_30060</name>
</gene>
<protein>
    <recommendedName>
        <fullName evidence="7">D-lactate dehydrogenase (cytochrome)</fullName>
        <ecNumber evidence="7">1.1.2.4</ecNumber>
    </recommendedName>
</protein>
<dbReference type="InterPro" id="IPR016169">
    <property type="entry name" value="FAD-bd_PCMH_sub2"/>
</dbReference>
<dbReference type="InterPro" id="IPR016171">
    <property type="entry name" value="Vanillyl_alc_oxidase_C-sub2"/>
</dbReference>
<organism evidence="9 10">
    <name type="scientific">Sporomusa termitida</name>
    <dbReference type="NCBI Taxonomy" id="2377"/>
    <lineage>
        <taxon>Bacteria</taxon>
        <taxon>Bacillati</taxon>
        <taxon>Bacillota</taxon>
        <taxon>Negativicutes</taxon>
        <taxon>Selenomonadales</taxon>
        <taxon>Sporomusaceae</taxon>
        <taxon>Sporomusa</taxon>
    </lineage>
</organism>
<keyword evidence="6" id="KW-0560">Oxidoreductase</keyword>
<evidence type="ECO:0000256" key="3">
    <source>
        <dbReference type="ARBA" id="ARBA00022630"/>
    </source>
</evidence>
<dbReference type="KEGG" id="sted:SPTER_30060"/>
<evidence type="ECO:0000256" key="2">
    <source>
        <dbReference type="ARBA" id="ARBA00008000"/>
    </source>
</evidence>
<proteinExistence type="inferred from homology"/>
<dbReference type="SUPFAM" id="SSF56176">
    <property type="entry name" value="FAD-binding/transporter-associated domain-like"/>
    <property type="match status" value="1"/>
</dbReference>
<keyword evidence="10" id="KW-1185">Reference proteome</keyword>
<evidence type="ECO:0000256" key="7">
    <source>
        <dbReference type="ARBA" id="ARBA00038897"/>
    </source>
</evidence>
<dbReference type="InterPro" id="IPR016166">
    <property type="entry name" value="FAD-bd_PCMH"/>
</dbReference>
<dbReference type="Pfam" id="PF01565">
    <property type="entry name" value="FAD_binding_4"/>
    <property type="match status" value="1"/>
</dbReference>
<dbReference type="InterPro" id="IPR036318">
    <property type="entry name" value="FAD-bd_PCMH-like_sf"/>
</dbReference>
<dbReference type="GO" id="GO:0004458">
    <property type="term" value="F:D-lactate dehydrogenase (cytochrome) activity"/>
    <property type="evidence" value="ECO:0007669"/>
    <property type="project" value="UniProtKB-EC"/>
</dbReference>
<evidence type="ECO:0000256" key="4">
    <source>
        <dbReference type="ARBA" id="ARBA00022827"/>
    </source>
</evidence>
<dbReference type="Gene3D" id="1.10.45.10">
    <property type="entry name" value="Vanillyl-alcohol Oxidase, Chain A, domain 4"/>
    <property type="match status" value="1"/>
</dbReference>